<dbReference type="Pfam" id="PF04413">
    <property type="entry name" value="Glycos_transf_N"/>
    <property type="match status" value="1"/>
</dbReference>
<evidence type="ECO:0000313" key="12">
    <source>
        <dbReference type="Proteomes" id="UP000009286"/>
    </source>
</evidence>
<feature type="site" description="Transition state stabilizer" evidence="8">
    <location>
        <position position="130"/>
    </location>
</feature>
<dbReference type="Gene3D" id="3.40.50.2000">
    <property type="entry name" value="Glycogen Phosphorylase B"/>
    <property type="match status" value="1"/>
</dbReference>
<accession>G2KPR2</accession>
<keyword evidence="9" id="KW-1003">Cell membrane</keyword>
<dbReference type="HOGENOM" id="CLU_036146_1_1_5"/>
<dbReference type="PANTHER" id="PTHR42755:SF1">
    <property type="entry name" value="3-DEOXY-D-MANNO-OCTULOSONIC ACID TRANSFERASE, MITOCHONDRIAL-RELATED"/>
    <property type="match status" value="1"/>
</dbReference>
<evidence type="ECO:0000256" key="6">
    <source>
        <dbReference type="ARBA" id="ARBA00049183"/>
    </source>
</evidence>
<dbReference type="InterPro" id="IPR038107">
    <property type="entry name" value="Glycos_transf_N_sf"/>
</dbReference>
<dbReference type="GO" id="GO:0009245">
    <property type="term" value="P:lipid A biosynthetic process"/>
    <property type="evidence" value="ECO:0007669"/>
    <property type="project" value="TreeGrafter"/>
</dbReference>
<evidence type="ECO:0000256" key="5">
    <source>
        <dbReference type="ARBA" id="ARBA00031445"/>
    </source>
</evidence>
<feature type="site" description="Transition state stabilizer" evidence="8">
    <location>
        <position position="206"/>
    </location>
</feature>
<dbReference type="GO" id="GO:0043842">
    <property type="term" value="F:Kdo transferase activity"/>
    <property type="evidence" value="ECO:0007669"/>
    <property type="project" value="UniProtKB-EC"/>
</dbReference>
<feature type="active site" description="Proton acceptor" evidence="7">
    <location>
        <position position="60"/>
    </location>
</feature>
<evidence type="ECO:0000256" key="4">
    <source>
        <dbReference type="ARBA" id="ARBA00022679"/>
    </source>
</evidence>
<dbReference type="RefSeq" id="WP_014103104.1">
    <property type="nucleotide sequence ID" value="NC_016026.1"/>
</dbReference>
<keyword evidence="9" id="KW-0448">Lipopolysaccharide biosynthesis</keyword>
<keyword evidence="12" id="KW-1185">Reference proteome</keyword>
<dbReference type="EMBL" id="CP002382">
    <property type="protein sequence ID" value="AEP09881.1"/>
    <property type="molecule type" value="Genomic_DNA"/>
</dbReference>
<comment type="catalytic activity">
    <reaction evidence="6 9">
        <text>lipid IVA (E. coli) + CMP-3-deoxy-beta-D-manno-octulosonate = alpha-Kdo-(2-&gt;6)-lipid IVA (E. coli) + CMP + H(+)</text>
        <dbReference type="Rhea" id="RHEA:28066"/>
        <dbReference type="ChEBI" id="CHEBI:15378"/>
        <dbReference type="ChEBI" id="CHEBI:58603"/>
        <dbReference type="ChEBI" id="CHEBI:60364"/>
        <dbReference type="ChEBI" id="CHEBI:60377"/>
        <dbReference type="ChEBI" id="CHEBI:85987"/>
        <dbReference type="EC" id="2.4.99.12"/>
    </reaction>
</comment>
<comment type="similarity">
    <text evidence="9">Belongs to the glycosyltransferase group 1 family.</text>
</comment>
<comment type="function">
    <text evidence="9">Involved in lipopolysaccharide (LPS) biosynthesis. Catalyzes the transfer of 3-deoxy-D-manno-octulosonate (Kdo) residue(s) from CMP-Kdo to lipid IV(A), the tetraacyldisaccharide-1,4'-bisphosphate precursor of lipid A.</text>
</comment>
<dbReference type="GO" id="GO:0009244">
    <property type="term" value="P:lipopolysaccharide core region biosynthetic process"/>
    <property type="evidence" value="ECO:0007669"/>
    <property type="project" value="UniProtKB-UniRule"/>
</dbReference>
<dbReference type="Gene3D" id="3.40.50.11720">
    <property type="entry name" value="3-Deoxy-D-manno-octulosonic-acid transferase, N-terminal domain"/>
    <property type="match status" value="1"/>
</dbReference>
<dbReference type="PANTHER" id="PTHR42755">
    <property type="entry name" value="3-DEOXY-MANNO-OCTULOSONATE CYTIDYLYLTRANSFERASE"/>
    <property type="match status" value="1"/>
</dbReference>
<dbReference type="GO" id="GO:0005886">
    <property type="term" value="C:plasma membrane"/>
    <property type="evidence" value="ECO:0007669"/>
    <property type="project" value="UniProtKB-SubCell"/>
</dbReference>
<dbReference type="AlphaFoldDB" id="G2KPR2"/>
<dbReference type="EC" id="2.4.99.12" evidence="2 9"/>
<dbReference type="KEGG" id="mai:MICA_1565"/>
<evidence type="ECO:0000256" key="8">
    <source>
        <dbReference type="PIRSR" id="PIRSR639901-2"/>
    </source>
</evidence>
<feature type="domain" description="3-deoxy-D-manno-octulosonic-acid transferase N-terminal" evidence="10">
    <location>
        <begin position="33"/>
        <end position="208"/>
    </location>
</feature>
<evidence type="ECO:0000256" key="7">
    <source>
        <dbReference type="PIRSR" id="PIRSR639901-1"/>
    </source>
</evidence>
<dbReference type="SUPFAM" id="SSF53756">
    <property type="entry name" value="UDP-Glycosyltransferase/glycogen phosphorylase"/>
    <property type="match status" value="1"/>
</dbReference>
<comment type="pathway">
    <text evidence="1 9">Bacterial outer membrane biogenesis; LPS core biosynthesis.</text>
</comment>
<dbReference type="UniPathway" id="UPA00958"/>
<keyword evidence="4 9" id="KW-0808">Transferase</keyword>
<dbReference type="InterPro" id="IPR007507">
    <property type="entry name" value="Glycos_transf_N"/>
</dbReference>
<gene>
    <name evidence="11" type="ordered locus">MICA_1565</name>
</gene>
<dbReference type="FunFam" id="3.40.50.11720:FF:000001">
    <property type="entry name" value="3-deoxy-D-manno-octulosonic acid transferase"/>
    <property type="match status" value="1"/>
</dbReference>
<reference evidence="11 12" key="1">
    <citation type="journal article" date="2011" name="BMC Genomics">
        <title>Genomic insights into an obligate epibiotic bacterial predator: Micavibrio aeruginosavorus ARL-13.</title>
        <authorList>
            <person name="Wang Z."/>
            <person name="Kadouri D."/>
            <person name="Wu M."/>
        </authorList>
    </citation>
    <scope>NUCLEOTIDE SEQUENCE [LARGE SCALE GENOMIC DNA]</scope>
    <source>
        <strain evidence="11 12">ARL-13</strain>
    </source>
</reference>
<organism evidence="11 12">
    <name type="scientific">Micavibrio aeruginosavorus (strain ARL-13)</name>
    <dbReference type="NCBI Taxonomy" id="856793"/>
    <lineage>
        <taxon>Bacteria</taxon>
        <taxon>Pseudomonadati</taxon>
        <taxon>Bdellovibrionota</taxon>
        <taxon>Bdellovibrionia</taxon>
        <taxon>Bdellovibrionales</taxon>
        <taxon>Pseudobdellovibrionaceae</taxon>
        <taxon>Micavibrio</taxon>
    </lineage>
</organism>
<sequence>MERIYRTLMRAGTPALRLLLATRVKRGKEDPARLNERMGVAGHARPDGPLVWFHAASVGEAQSTLILITALLDAHPDLNILVTTGTVTSAELMKNRLPPRAIHQFYPLDHPIWVERFVDHWQPDLVLWMESELWPNMLGTIRARNIPAVLVNARLSPRSMRRWKRMRSVITPMLSTFTTILTQTDEHAANYRALGATHVITTDNLKFASLPLPYNATDLHALKDAIGARPVWLYASTHDGEEGLACTLHRKLFIDFPELLTIIVPRHPERRAVIATTVQAEHLRVCMRGPNKALPSMDDDIYVADTLGELGLFYRLAPISCIGRSFSRDGGGGHNPVEAAQLGSAVLYGPMVQNQQALYDEMRDYGAAIALADPDMFAETLRDLMRNQGRLIEQQNRGQNFAREKNAVLDRVMAAITPLVPTPKKSDAA</sequence>
<name>G2KPR2_MICAA</name>
<evidence type="ECO:0000256" key="3">
    <source>
        <dbReference type="ARBA" id="ARBA00019077"/>
    </source>
</evidence>
<evidence type="ECO:0000313" key="11">
    <source>
        <dbReference type="EMBL" id="AEP09881.1"/>
    </source>
</evidence>
<evidence type="ECO:0000259" key="10">
    <source>
        <dbReference type="Pfam" id="PF04413"/>
    </source>
</evidence>
<proteinExistence type="inferred from homology"/>
<keyword evidence="9" id="KW-0472">Membrane</keyword>
<dbReference type="Proteomes" id="UP000009286">
    <property type="component" value="Chromosome"/>
</dbReference>
<dbReference type="STRING" id="856793.MICA_1565"/>
<comment type="subcellular location">
    <subcellularLocation>
        <location evidence="9">Cell membrane</location>
    </subcellularLocation>
</comment>
<evidence type="ECO:0000256" key="9">
    <source>
        <dbReference type="RuleBase" id="RU365103"/>
    </source>
</evidence>
<dbReference type="InterPro" id="IPR039901">
    <property type="entry name" value="Kdotransferase"/>
</dbReference>
<dbReference type="eggNOG" id="COG1519">
    <property type="taxonomic scope" value="Bacteria"/>
</dbReference>
<protein>
    <recommendedName>
        <fullName evidence="3 9">3-deoxy-D-manno-octulosonic acid transferase</fullName>
        <shortName evidence="9">Kdo transferase</shortName>
        <ecNumber evidence="2 9">2.4.99.12</ecNumber>
    </recommendedName>
    <alternativeName>
        <fullName evidence="5 9">Lipid IV(A) 3-deoxy-D-manno-octulosonic acid transferase</fullName>
    </alternativeName>
</protein>
<evidence type="ECO:0000256" key="2">
    <source>
        <dbReference type="ARBA" id="ARBA00012621"/>
    </source>
</evidence>
<dbReference type="OrthoDB" id="9789797at2"/>
<evidence type="ECO:0000256" key="1">
    <source>
        <dbReference type="ARBA" id="ARBA00004713"/>
    </source>
</evidence>